<comment type="caution">
    <text evidence="1">The sequence shown here is derived from an EMBL/GenBank/DDBJ whole genome shotgun (WGS) entry which is preliminary data.</text>
</comment>
<dbReference type="AlphaFoldDB" id="A0A7W2D742"/>
<proteinExistence type="predicted"/>
<evidence type="ECO:0000313" key="2">
    <source>
        <dbReference type="Proteomes" id="UP000586976"/>
    </source>
</evidence>
<gene>
    <name evidence="1" type="ORF">H1V43_32380</name>
</gene>
<protein>
    <submittedName>
        <fullName evidence="1">Transcription factor WhiB</fullName>
    </submittedName>
</protein>
<dbReference type="Proteomes" id="UP000586976">
    <property type="component" value="Unassembled WGS sequence"/>
</dbReference>
<sequence length="68" mass="7498">MSGPWISGVQISRTAKGQTPVADFYCGACRTHRRVTGRDKVTDFMRANPITDHRATCRPTNKKGTTST</sequence>
<reference evidence="1 2" key="1">
    <citation type="submission" date="2020-07" db="EMBL/GenBank/DDBJ databases">
        <title>Streptomyces isolated from Indian soil.</title>
        <authorList>
            <person name="Mandal S."/>
            <person name="Maiti P.K."/>
        </authorList>
    </citation>
    <scope>NUCLEOTIDE SEQUENCE [LARGE SCALE GENOMIC DNA]</scope>
    <source>
        <strain evidence="1 2">PSKA54</strain>
    </source>
</reference>
<name>A0A7W2D742_9ACTN</name>
<keyword evidence="2" id="KW-1185">Reference proteome</keyword>
<organism evidence="1 2">
    <name type="scientific">Streptomyces himalayensis subsp. aureolus</name>
    <dbReference type="NCBI Taxonomy" id="2758039"/>
    <lineage>
        <taxon>Bacteria</taxon>
        <taxon>Bacillati</taxon>
        <taxon>Actinomycetota</taxon>
        <taxon>Actinomycetes</taxon>
        <taxon>Kitasatosporales</taxon>
        <taxon>Streptomycetaceae</taxon>
        <taxon>Streptomyces</taxon>
        <taxon>Streptomyces himalayensis</taxon>
    </lineage>
</organism>
<dbReference type="EMBL" id="JACEQY010000049">
    <property type="protein sequence ID" value="MBA4865962.1"/>
    <property type="molecule type" value="Genomic_DNA"/>
</dbReference>
<evidence type="ECO:0000313" key="1">
    <source>
        <dbReference type="EMBL" id="MBA4865962.1"/>
    </source>
</evidence>
<accession>A0A7W2D742</accession>
<dbReference type="RefSeq" id="WP_181867397.1">
    <property type="nucleotide sequence ID" value="NZ_JACEQY010000049.1"/>
</dbReference>